<feature type="region of interest" description="Disordered" evidence="1">
    <location>
        <begin position="9"/>
        <end position="31"/>
    </location>
</feature>
<evidence type="ECO:0000256" key="1">
    <source>
        <dbReference type="SAM" id="MobiDB-lite"/>
    </source>
</evidence>
<accession>F3G996</accession>
<dbReference type="BioCyc" id="PSYR629263:G11X0-2766-MONOMER"/>
<feature type="compositionally biased region" description="Basic and acidic residues" evidence="1">
    <location>
        <begin position="10"/>
        <end position="31"/>
    </location>
</feature>
<dbReference type="EMBL" id="AEAI01000755">
    <property type="protein sequence ID" value="EGH43646.1"/>
    <property type="molecule type" value="Genomic_DNA"/>
</dbReference>
<reference evidence="2 3" key="1">
    <citation type="journal article" date="2011" name="PLoS Pathog.">
        <title>Dynamic evolution of pathogenicity revealed by sequencing and comparative genomics of 19 Pseudomonas syringae isolates.</title>
        <authorList>
            <person name="Baltrus D.A."/>
            <person name="Nishimura M.T."/>
            <person name="Romanchuk A."/>
            <person name="Chang J.H."/>
            <person name="Mukhtar M.S."/>
            <person name="Cherkis K."/>
            <person name="Roach J."/>
            <person name="Grant S.R."/>
            <person name="Jones C.D."/>
            <person name="Dangl J.L."/>
        </authorList>
    </citation>
    <scope>NUCLEOTIDE SEQUENCE [LARGE SCALE GENOMIC DNA]</scope>
    <source>
        <strain evidence="2 3">1704B</strain>
    </source>
</reference>
<name>F3G996_PSESJ</name>
<protein>
    <submittedName>
        <fullName evidence="2">Uncharacterized protein</fullName>
    </submittedName>
</protein>
<comment type="caution">
    <text evidence="2">The sequence shown here is derived from an EMBL/GenBank/DDBJ whole genome shotgun (WGS) entry which is preliminary data.</text>
</comment>
<proteinExistence type="predicted"/>
<evidence type="ECO:0000313" key="2">
    <source>
        <dbReference type="EMBL" id="EGH43646.1"/>
    </source>
</evidence>
<evidence type="ECO:0000313" key="3">
    <source>
        <dbReference type="Proteomes" id="UP000004986"/>
    </source>
</evidence>
<dbReference type="Proteomes" id="UP000004986">
    <property type="component" value="Unassembled WGS sequence"/>
</dbReference>
<dbReference type="HOGENOM" id="CLU_219890_0_0_6"/>
<organism evidence="2 3">
    <name type="scientific">Pseudomonas syringae pv. pisi str. 1704B</name>
    <dbReference type="NCBI Taxonomy" id="629263"/>
    <lineage>
        <taxon>Bacteria</taxon>
        <taxon>Pseudomonadati</taxon>
        <taxon>Pseudomonadota</taxon>
        <taxon>Gammaproteobacteria</taxon>
        <taxon>Pseudomonadales</taxon>
        <taxon>Pseudomonadaceae</taxon>
        <taxon>Pseudomonas</taxon>
        <taxon>Pseudomonas syringae</taxon>
    </lineage>
</organism>
<keyword evidence="3" id="KW-1185">Reference proteome</keyword>
<gene>
    <name evidence="2" type="ORF">PSYPI_15168</name>
</gene>
<sequence>LDVLFKHRGGITDEAGKVGKSTLRTERRPYE</sequence>
<dbReference type="AlphaFoldDB" id="F3G996"/>
<feature type="non-terminal residue" evidence="2">
    <location>
        <position position="1"/>
    </location>
</feature>